<dbReference type="HOGENOM" id="CLU_059379_0_0_0"/>
<accession>B9KZF0</accession>
<dbReference type="InterPro" id="IPR018977">
    <property type="entry name" value="NurA_domain"/>
</dbReference>
<gene>
    <name evidence="2" type="ordered locus">trd_0868</name>
</gene>
<dbReference type="eggNOG" id="COG1630">
    <property type="taxonomic scope" value="Bacteria"/>
</dbReference>
<dbReference type="Pfam" id="PF09376">
    <property type="entry name" value="NurA"/>
    <property type="match status" value="1"/>
</dbReference>
<evidence type="ECO:0000313" key="2">
    <source>
        <dbReference type="EMBL" id="ACM04553.1"/>
    </source>
</evidence>
<dbReference type="SMART" id="SM00933">
    <property type="entry name" value="NurA"/>
    <property type="match status" value="1"/>
</dbReference>
<sequence>MTLDILKVAGELRAAVETVIEKERSGRPALLELLRVFDDAEITRRVASARTSWLLGLPLGRYFERIAAPARVRAGYSCVATDASVVVSDRHGPVQYVVINVGFCVLEYGEEPAAQLGSDPIVLWREEELSIPDGTRRIPITGNVLAMRRMVAELEAALRLTQHVHEPVLALQDGTLIPWVLEGQTSSLVQWGIEGYARALGEFRRRRTPVAGVISYPGSRDIINVLRVAACDYPRLGQRVNCDDCLRRVARGERVQACAIVPDVTDRWFFATLDDVRLAPGERSACFRSQSSILDQLPADDRIVFFYLHTGTEVARVELPHWVAVDRDLLDFVHAVVWDQCSRARGYPLALQEAHEQAVVHREERLQLAGLIEQFFARNGFLEQRSAKERSKRVRYA</sequence>
<proteinExistence type="predicted"/>
<evidence type="ECO:0000313" key="3">
    <source>
        <dbReference type="Proteomes" id="UP000000447"/>
    </source>
</evidence>
<dbReference type="STRING" id="309801.trd_0868"/>
<reference evidence="2 3" key="1">
    <citation type="journal article" date="2009" name="PLoS ONE">
        <title>Complete genome sequence of the aerobic CO-oxidizing thermophile Thermomicrobium roseum.</title>
        <authorList>
            <person name="Wu D."/>
            <person name="Raymond J."/>
            <person name="Wu M."/>
            <person name="Chatterji S."/>
            <person name="Ren Q."/>
            <person name="Graham J.E."/>
            <person name="Bryant D.A."/>
            <person name="Robb F."/>
            <person name="Colman A."/>
            <person name="Tallon L.J."/>
            <person name="Badger J.H."/>
            <person name="Madupu R."/>
            <person name="Ward N.L."/>
            <person name="Eisen J.A."/>
        </authorList>
    </citation>
    <scope>NUCLEOTIDE SEQUENCE [LARGE SCALE GENOMIC DNA]</scope>
    <source>
        <strain evidence="3">ATCC 27502 / DSM 5159 / P-2</strain>
    </source>
</reference>
<dbReference type="RefSeq" id="WP_012642249.1">
    <property type="nucleotide sequence ID" value="NC_011959.1"/>
</dbReference>
<keyword evidence="3" id="KW-1185">Reference proteome</keyword>
<evidence type="ECO:0000259" key="1">
    <source>
        <dbReference type="SMART" id="SM00933"/>
    </source>
</evidence>
<dbReference type="EMBL" id="CP001275">
    <property type="protein sequence ID" value="ACM04553.1"/>
    <property type="molecule type" value="Genomic_DNA"/>
</dbReference>
<feature type="domain" description="NurA" evidence="1">
    <location>
        <begin position="76"/>
        <end position="360"/>
    </location>
</feature>
<name>B9KZF0_THERP</name>
<protein>
    <recommendedName>
        <fullName evidence="1">NurA domain-containing protein</fullName>
    </recommendedName>
</protein>
<dbReference type="OrthoDB" id="9799918at2"/>
<organism evidence="2 3">
    <name type="scientific">Thermomicrobium roseum (strain ATCC 27502 / DSM 5159 / P-2)</name>
    <dbReference type="NCBI Taxonomy" id="309801"/>
    <lineage>
        <taxon>Bacteria</taxon>
        <taxon>Pseudomonadati</taxon>
        <taxon>Thermomicrobiota</taxon>
        <taxon>Thermomicrobia</taxon>
        <taxon>Thermomicrobiales</taxon>
        <taxon>Thermomicrobiaceae</taxon>
        <taxon>Thermomicrobium</taxon>
    </lineage>
</organism>
<dbReference type="KEGG" id="tro:trd_0868"/>
<dbReference type="AlphaFoldDB" id="B9KZF0"/>
<dbReference type="Proteomes" id="UP000000447">
    <property type="component" value="Chromosome"/>
</dbReference>